<sequence>MFDKNKRFIYFTIFVFCIFVEINGQIKWELPTFAPNFGDTTVITRTAPPDEFITETTPCPTDAPTTTEVNEKATTAKDDDPPTTKNQKTTKAPPSNEVTTVAEENATTPKNGGGATTAKTTSNNQKTTATTTTKKAASNPLCILDPKLCPKQDEAATTDSAATEEATTVAESENDSTTVKDSSTKSPRGQTTKGSTATTNKAASNPLCILDPKLCPKQDEAATTDSAAIEDATTSSSKSDDTSTKSSRIIYTSFGTTPCPSEAEETTTEANGNLVTKISSEITNDSDTTKNPKVTPTVESSETSVTQNDKATTKEIMQGRTTIELNIDSNDTQKTTTLNQEDPSVTTLAPSEGTSDNTNSNNPPSTPSVDSATASQAPTNSDSSDFSLPTTTVKGQRSTKIFDNLQTTITNDDDSSIPTTTAKSEFSTIKQTDDGKATVTVSSSNPTKASTDDDSDLKTTPQNSIKTTENLQNEPPLEGSTTKRVTIEDKVPTTSAASQQKTTKDSDESKTTILSDKVTNDFEVTTIEVKSTKSGNKDVTTPFSPLNQDTTTLPPNDSTNEEDSAKLTTIKFGITTTNNTTLPTNTNSTTVIPGQSNITSTLLSQQNSTHTTSMSSQMTTIKANSTQNDTTQIPSVTTLINNTTNSATTASSLPMNITASTLSNATTSTSPFTITIHNCGNASNCSSPTSTTKSPNGASKTTSPFSSTKTTSTLKSLKTTATSSNVKSTTPSSPTCQLFQIDPNTSTFDQTYSGSISSDSTVTVTCKQGYMFDDLSVIRIYKCLSNRTWVDSPETKICQKTLTKCHFPSLNLTNAISPIPSSPELTKPSEVGARITHLCKATYTFSKGQPLNIYQCQTDGTWSMTQSEYCS</sequence>
<dbReference type="Proteomes" id="UP000887580">
    <property type="component" value="Unplaced"/>
</dbReference>
<evidence type="ECO:0000313" key="1">
    <source>
        <dbReference type="Proteomes" id="UP000887580"/>
    </source>
</evidence>
<reference evidence="2" key="1">
    <citation type="submission" date="2022-11" db="UniProtKB">
        <authorList>
            <consortium name="WormBaseParasite"/>
        </authorList>
    </citation>
    <scope>IDENTIFICATION</scope>
</reference>
<protein>
    <submittedName>
        <fullName evidence="2">Sushi domain-containing protein</fullName>
    </submittedName>
</protein>
<evidence type="ECO:0000313" key="2">
    <source>
        <dbReference type="WBParaSite" id="PS1159_v2.g1585.t2"/>
    </source>
</evidence>
<proteinExistence type="predicted"/>
<name>A0AC35FBB6_9BILA</name>
<accession>A0AC35FBB6</accession>
<organism evidence="1 2">
    <name type="scientific">Panagrolaimus sp. PS1159</name>
    <dbReference type="NCBI Taxonomy" id="55785"/>
    <lineage>
        <taxon>Eukaryota</taxon>
        <taxon>Metazoa</taxon>
        <taxon>Ecdysozoa</taxon>
        <taxon>Nematoda</taxon>
        <taxon>Chromadorea</taxon>
        <taxon>Rhabditida</taxon>
        <taxon>Tylenchina</taxon>
        <taxon>Panagrolaimomorpha</taxon>
        <taxon>Panagrolaimoidea</taxon>
        <taxon>Panagrolaimidae</taxon>
        <taxon>Panagrolaimus</taxon>
    </lineage>
</organism>
<dbReference type="WBParaSite" id="PS1159_v2.g1585.t2">
    <property type="protein sequence ID" value="PS1159_v2.g1585.t2"/>
    <property type="gene ID" value="PS1159_v2.g1585"/>
</dbReference>